<dbReference type="PANTHER" id="PTHR43537">
    <property type="entry name" value="TRANSCRIPTIONAL REGULATOR, GNTR FAMILY"/>
    <property type="match status" value="1"/>
</dbReference>
<dbReference type="GO" id="GO:0003700">
    <property type="term" value="F:DNA-binding transcription factor activity"/>
    <property type="evidence" value="ECO:0007669"/>
    <property type="project" value="InterPro"/>
</dbReference>
<dbReference type="STRING" id="1619234.SAMN05421730_101736"/>
<dbReference type="SUPFAM" id="SSF46785">
    <property type="entry name" value="Winged helix' DNA-binding domain"/>
    <property type="match status" value="1"/>
</dbReference>
<dbReference type="Gene3D" id="1.10.10.10">
    <property type="entry name" value="Winged helix-like DNA-binding domain superfamily/Winged helix DNA-binding domain"/>
    <property type="match status" value="1"/>
</dbReference>
<evidence type="ECO:0000313" key="5">
    <source>
        <dbReference type="EMBL" id="SCP98164.1"/>
    </source>
</evidence>
<protein>
    <submittedName>
        <fullName evidence="5">Regulatory protein, gntR family</fullName>
    </submittedName>
</protein>
<feature type="domain" description="HTH gntR-type" evidence="4">
    <location>
        <begin position="7"/>
        <end position="74"/>
    </location>
</feature>
<dbReference type="GO" id="GO:0003677">
    <property type="term" value="F:DNA binding"/>
    <property type="evidence" value="ECO:0007669"/>
    <property type="project" value="UniProtKB-KW"/>
</dbReference>
<name>A0A1D3TVI6_9FIRM</name>
<dbReference type="AlphaFoldDB" id="A0A1D3TVI6"/>
<keyword evidence="1" id="KW-0805">Transcription regulation</keyword>
<dbReference type="PROSITE" id="PS50949">
    <property type="entry name" value="HTH_GNTR"/>
    <property type="match status" value="1"/>
</dbReference>
<dbReference type="InterPro" id="IPR000524">
    <property type="entry name" value="Tscrpt_reg_HTH_GntR"/>
</dbReference>
<proteinExistence type="predicted"/>
<dbReference type="InterPro" id="IPR036390">
    <property type="entry name" value="WH_DNA-bd_sf"/>
</dbReference>
<dbReference type="Pfam" id="PF00392">
    <property type="entry name" value="GntR"/>
    <property type="match status" value="1"/>
</dbReference>
<evidence type="ECO:0000256" key="1">
    <source>
        <dbReference type="ARBA" id="ARBA00023015"/>
    </source>
</evidence>
<accession>A0A1D3TVI6</accession>
<evidence type="ECO:0000256" key="3">
    <source>
        <dbReference type="ARBA" id="ARBA00023163"/>
    </source>
</evidence>
<dbReference type="OrthoDB" id="154206at2"/>
<evidence type="ECO:0000256" key="2">
    <source>
        <dbReference type="ARBA" id="ARBA00023125"/>
    </source>
</evidence>
<sequence>MKAIDRTQTKDYIANLIKKEILHNRLKDGEELVQETVAAELGVSRMPIREAFQTLELEGFLQRMPNRHMVVRGVTPKGIQEIFRLIEHMHAGFVQEMFRLEQDFGQEFSKIFEEYKNNRCDEIRLLNYFSEVLDNLYMQLLHEKLLDGYVVFVLEDLGMSKSKEIDIWTEVESAIRLKDQNRLNELFHAYFTGLANAMIEKVI</sequence>
<dbReference type="CDD" id="cd07377">
    <property type="entry name" value="WHTH_GntR"/>
    <property type="match status" value="1"/>
</dbReference>
<keyword evidence="3" id="KW-0804">Transcription</keyword>
<keyword evidence="6" id="KW-1185">Reference proteome</keyword>
<dbReference type="EMBL" id="FMKA01000017">
    <property type="protein sequence ID" value="SCP98164.1"/>
    <property type="molecule type" value="Genomic_DNA"/>
</dbReference>
<dbReference type="Proteomes" id="UP000199315">
    <property type="component" value="Unassembled WGS sequence"/>
</dbReference>
<gene>
    <name evidence="5" type="ORF">SAMN05421730_101736</name>
</gene>
<evidence type="ECO:0000259" key="4">
    <source>
        <dbReference type="PROSITE" id="PS50949"/>
    </source>
</evidence>
<evidence type="ECO:0000313" key="6">
    <source>
        <dbReference type="Proteomes" id="UP000199315"/>
    </source>
</evidence>
<dbReference type="SMART" id="SM00345">
    <property type="entry name" value="HTH_GNTR"/>
    <property type="match status" value="1"/>
</dbReference>
<reference evidence="5 6" key="1">
    <citation type="submission" date="2016-09" db="EMBL/GenBank/DDBJ databases">
        <authorList>
            <person name="Capua I."/>
            <person name="De Benedictis P."/>
            <person name="Joannis T."/>
            <person name="Lombin L.H."/>
            <person name="Cattoli G."/>
        </authorList>
    </citation>
    <scope>NUCLEOTIDE SEQUENCE [LARGE SCALE GENOMIC DNA]</scope>
    <source>
        <strain evidence="5 6">GluBS11</strain>
    </source>
</reference>
<dbReference type="RefSeq" id="WP_091235044.1">
    <property type="nucleotide sequence ID" value="NZ_FMKA01000017.1"/>
</dbReference>
<dbReference type="PANTHER" id="PTHR43537:SF51">
    <property type="entry name" value="HTH-TYPE TRANSCRIPTIONAL REGULATOR LGOR-RELATED"/>
    <property type="match status" value="1"/>
</dbReference>
<keyword evidence="2" id="KW-0238">DNA-binding</keyword>
<organism evidence="5 6">
    <name type="scientific">Anaerobium acetethylicum</name>
    <dbReference type="NCBI Taxonomy" id="1619234"/>
    <lineage>
        <taxon>Bacteria</taxon>
        <taxon>Bacillati</taxon>
        <taxon>Bacillota</taxon>
        <taxon>Clostridia</taxon>
        <taxon>Lachnospirales</taxon>
        <taxon>Lachnospiraceae</taxon>
        <taxon>Anaerobium</taxon>
    </lineage>
</organism>
<dbReference type="InterPro" id="IPR036388">
    <property type="entry name" value="WH-like_DNA-bd_sf"/>
</dbReference>